<accession>A0A6A6TMC3</accession>
<dbReference type="CDD" id="cd02901">
    <property type="entry name" value="Macro_Poa1p-like"/>
    <property type="match status" value="1"/>
</dbReference>
<dbReference type="Proteomes" id="UP000799324">
    <property type="component" value="Unassembled WGS sequence"/>
</dbReference>
<evidence type="ECO:0000256" key="6">
    <source>
        <dbReference type="ARBA" id="ARBA00034427"/>
    </source>
</evidence>
<comment type="catalytic activity">
    <reaction evidence="6">
        <text>ADP-alpha-D-ribose 1''-phosphate + H2O = ADP-D-ribose + phosphate</text>
        <dbReference type="Rhea" id="RHEA:25029"/>
        <dbReference type="ChEBI" id="CHEBI:15377"/>
        <dbReference type="ChEBI" id="CHEBI:43474"/>
        <dbReference type="ChEBI" id="CHEBI:57967"/>
        <dbReference type="ChEBI" id="CHEBI:58753"/>
        <dbReference type="EC" id="3.1.3.84"/>
    </reaction>
</comment>
<proteinExistence type="inferred from homology"/>
<dbReference type="PANTHER" id="PTHR12521">
    <property type="entry name" value="PROTEIN C6ORF130"/>
    <property type="match status" value="1"/>
</dbReference>
<dbReference type="SUPFAM" id="SSF52949">
    <property type="entry name" value="Macro domain-like"/>
    <property type="match status" value="1"/>
</dbReference>
<comment type="function">
    <text evidence="1">Highly specific phosphatase involved in the metabolism of ADP-ribose 1''-phosphate (Appr1p) which is produced as a consequence of tRNA splicing.</text>
</comment>
<feature type="non-terminal residue" evidence="9">
    <location>
        <position position="170"/>
    </location>
</feature>
<evidence type="ECO:0000256" key="1">
    <source>
        <dbReference type="ARBA" id="ARBA00002432"/>
    </source>
</evidence>
<dbReference type="PROSITE" id="PS51154">
    <property type="entry name" value="MACRO"/>
    <property type="match status" value="1"/>
</dbReference>
<dbReference type="GO" id="GO:0140291">
    <property type="term" value="P:peptidyl-glutamate ADP-deribosylation"/>
    <property type="evidence" value="ECO:0007669"/>
    <property type="project" value="TreeGrafter"/>
</dbReference>
<evidence type="ECO:0000256" key="3">
    <source>
        <dbReference type="ARBA" id="ARBA00012983"/>
    </source>
</evidence>
<evidence type="ECO:0000259" key="8">
    <source>
        <dbReference type="PROSITE" id="PS51154"/>
    </source>
</evidence>
<keyword evidence="7" id="KW-0472">Membrane</keyword>
<dbReference type="EMBL" id="MU004296">
    <property type="protein sequence ID" value="KAF2660980.1"/>
    <property type="molecule type" value="Genomic_DNA"/>
</dbReference>
<name>A0A6A6TMC3_9PLEO</name>
<organism evidence="9 10">
    <name type="scientific">Lophiostoma macrostomum CBS 122681</name>
    <dbReference type="NCBI Taxonomy" id="1314788"/>
    <lineage>
        <taxon>Eukaryota</taxon>
        <taxon>Fungi</taxon>
        <taxon>Dikarya</taxon>
        <taxon>Ascomycota</taxon>
        <taxon>Pezizomycotina</taxon>
        <taxon>Dothideomycetes</taxon>
        <taxon>Pleosporomycetidae</taxon>
        <taxon>Pleosporales</taxon>
        <taxon>Lophiostomataceae</taxon>
        <taxon>Lophiostoma</taxon>
    </lineage>
</organism>
<protein>
    <recommendedName>
        <fullName evidence="4">ADP-ribose 1''-phosphate phosphatase</fullName>
        <ecNumber evidence="3">3.1.3.84</ecNumber>
    </recommendedName>
</protein>
<evidence type="ECO:0000256" key="2">
    <source>
        <dbReference type="ARBA" id="ARBA00006575"/>
    </source>
</evidence>
<dbReference type="Gene3D" id="3.40.220.10">
    <property type="entry name" value="Leucine Aminopeptidase, subunit E, domain 1"/>
    <property type="match status" value="1"/>
</dbReference>
<dbReference type="PANTHER" id="PTHR12521:SF0">
    <property type="entry name" value="ADP-RIBOSE GLYCOHYDROLASE OARD1"/>
    <property type="match status" value="1"/>
</dbReference>
<keyword evidence="5" id="KW-0904">Protein phosphatase</keyword>
<dbReference type="InterPro" id="IPR043472">
    <property type="entry name" value="Macro_dom-like"/>
</dbReference>
<feature type="non-terminal residue" evidence="9">
    <location>
        <position position="1"/>
    </location>
</feature>
<evidence type="ECO:0000313" key="10">
    <source>
        <dbReference type="Proteomes" id="UP000799324"/>
    </source>
</evidence>
<keyword evidence="7" id="KW-0812">Transmembrane</keyword>
<dbReference type="Pfam" id="PF01661">
    <property type="entry name" value="Macro"/>
    <property type="match status" value="1"/>
</dbReference>
<evidence type="ECO:0000256" key="4">
    <source>
        <dbReference type="ARBA" id="ARBA00019744"/>
    </source>
</evidence>
<keyword evidence="10" id="KW-1185">Reference proteome</keyword>
<keyword evidence="7" id="KW-1133">Transmembrane helix</keyword>
<feature type="transmembrane region" description="Helical" evidence="7">
    <location>
        <begin position="30"/>
        <end position="49"/>
    </location>
</feature>
<dbReference type="GO" id="GO:0004721">
    <property type="term" value="F:phosphoprotein phosphatase activity"/>
    <property type="evidence" value="ECO:0007669"/>
    <property type="project" value="UniProtKB-KW"/>
</dbReference>
<keyword evidence="5" id="KW-0378">Hydrolase</keyword>
<dbReference type="OrthoDB" id="2155246at2759"/>
<comment type="similarity">
    <text evidence="2">Belongs to the POA1 family.</text>
</comment>
<sequence>PASTTPFPKPLTLTITHHKGSLFAAPPNTVLIHACNVLGSWGAGIALAFRNSYPNAYKRYRAHCVSTHDPQTNPVPTGTCLLIPPCEGHNGAKNHWIACLFTSARYGKARDSPQQILDATGPAMRHLLRQLEEQRAKGKTVAGLRMCKINSGLFGVKWERTVEVLEGIEV</sequence>
<dbReference type="InterPro" id="IPR002589">
    <property type="entry name" value="Macro_dom"/>
</dbReference>
<evidence type="ECO:0000313" key="9">
    <source>
        <dbReference type="EMBL" id="KAF2660980.1"/>
    </source>
</evidence>
<dbReference type="AlphaFoldDB" id="A0A6A6TMC3"/>
<feature type="domain" description="Macro" evidence="8">
    <location>
        <begin position="2"/>
        <end position="170"/>
    </location>
</feature>
<reference evidence="9" key="1">
    <citation type="journal article" date="2020" name="Stud. Mycol.">
        <title>101 Dothideomycetes genomes: a test case for predicting lifestyles and emergence of pathogens.</title>
        <authorList>
            <person name="Haridas S."/>
            <person name="Albert R."/>
            <person name="Binder M."/>
            <person name="Bloem J."/>
            <person name="Labutti K."/>
            <person name="Salamov A."/>
            <person name="Andreopoulos B."/>
            <person name="Baker S."/>
            <person name="Barry K."/>
            <person name="Bills G."/>
            <person name="Bluhm B."/>
            <person name="Cannon C."/>
            <person name="Castanera R."/>
            <person name="Culley D."/>
            <person name="Daum C."/>
            <person name="Ezra D."/>
            <person name="Gonzalez J."/>
            <person name="Henrissat B."/>
            <person name="Kuo A."/>
            <person name="Liang C."/>
            <person name="Lipzen A."/>
            <person name="Lutzoni F."/>
            <person name="Magnuson J."/>
            <person name="Mondo S."/>
            <person name="Nolan M."/>
            <person name="Ohm R."/>
            <person name="Pangilinan J."/>
            <person name="Park H.-J."/>
            <person name="Ramirez L."/>
            <person name="Alfaro M."/>
            <person name="Sun H."/>
            <person name="Tritt A."/>
            <person name="Yoshinaga Y."/>
            <person name="Zwiers L.-H."/>
            <person name="Turgeon B."/>
            <person name="Goodwin S."/>
            <person name="Spatafora J."/>
            <person name="Crous P."/>
            <person name="Grigoriev I."/>
        </authorList>
    </citation>
    <scope>NUCLEOTIDE SEQUENCE</scope>
    <source>
        <strain evidence="9">CBS 122681</strain>
    </source>
</reference>
<dbReference type="InterPro" id="IPR050892">
    <property type="entry name" value="ADP-ribose_metab_enzymes"/>
</dbReference>
<evidence type="ECO:0000256" key="7">
    <source>
        <dbReference type="SAM" id="Phobius"/>
    </source>
</evidence>
<gene>
    <name evidence="9" type="ORF">K491DRAFT_571282</name>
</gene>
<dbReference type="EC" id="3.1.3.84" evidence="3"/>
<evidence type="ECO:0000256" key="5">
    <source>
        <dbReference type="ARBA" id="ARBA00022912"/>
    </source>
</evidence>